<dbReference type="SUPFAM" id="SSF53474">
    <property type="entry name" value="alpha/beta-Hydrolases"/>
    <property type="match status" value="1"/>
</dbReference>
<name>L7VSZ8_9BACT</name>
<dbReference type="InterPro" id="IPR029058">
    <property type="entry name" value="AB_hydrolase_fold"/>
</dbReference>
<evidence type="ECO:0000259" key="2">
    <source>
        <dbReference type="Pfam" id="PF00326"/>
    </source>
</evidence>
<reference evidence="3" key="1">
    <citation type="submission" date="2012-09" db="EMBL/GenBank/DDBJ databases">
        <title>Metagenomic Characterization of a Microbial Community in Wastewater Detects High Levels of Antibiotic Resistance.</title>
        <authorList>
            <person name="Abrams M."/>
            <person name="Caldwell A."/>
            <person name="Vandaei E."/>
            <person name="Lee W."/>
            <person name="Perrott J."/>
            <person name="Khan S.Y."/>
            <person name="Ta J."/>
            <person name="Romero D."/>
            <person name="Nguyen V."/>
            <person name="Pourmand N."/>
            <person name="Ouverney C.C."/>
        </authorList>
    </citation>
    <scope>NUCLEOTIDE SEQUENCE</scope>
</reference>
<feature type="signal peptide" evidence="1">
    <location>
        <begin position="1"/>
        <end position="22"/>
    </location>
</feature>
<protein>
    <recommendedName>
        <fullName evidence="2">Peptidase S9 prolyl oligopeptidase catalytic domain-containing protein</fullName>
    </recommendedName>
</protein>
<sequence>MQCFLNLALLVGAIFANMNAWAIDVQHVPAPAKAATSNPCPDADGVNKVDGKLECLVIHTVRNKKIDAAHKGQVRQLNKHDKASTTLLVYLHGDSSRGGLYDRHFKHFNGFANQHTVFVGMIRPGYADSNKNASTGNSMGGGDNYTAHNVDAVANAIQALKAKYSARRVMLVGYSGGAATAGLILGRHPDLIDDAVLIACPCDLNIRRQGWAKNIVRRSLSPHEVADKVFKTVHVTAITGAKDINTKPEQVTGYIQTLQAHGVKARYIEVPNATHEAGIFGTAQLRQVVQSHLQRQ</sequence>
<dbReference type="Pfam" id="PF00326">
    <property type="entry name" value="Peptidase_S9"/>
    <property type="match status" value="1"/>
</dbReference>
<accession>L7VSZ8</accession>
<dbReference type="AlphaFoldDB" id="L7VSZ8"/>
<dbReference type="Gene3D" id="3.40.50.1820">
    <property type="entry name" value="alpha/beta hydrolase"/>
    <property type="match status" value="1"/>
</dbReference>
<keyword evidence="1" id="KW-0732">Signal</keyword>
<evidence type="ECO:0000256" key="1">
    <source>
        <dbReference type="SAM" id="SignalP"/>
    </source>
</evidence>
<feature type="domain" description="Peptidase S9 prolyl oligopeptidase catalytic" evidence="2">
    <location>
        <begin position="152"/>
        <end position="278"/>
    </location>
</feature>
<feature type="chain" id="PRO_5003984673" description="Peptidase S9 prolyl oligopeptidase catalytic domain-containing protein" evidence="1">
    <location>
        <begin position="23"/>
        <end position="296"/>
    </location>
</feature>
<dbReference type="GO" id="GO:0006508">
    <property type="term" value="P:proteolysis"/>
    <property type="evidence" value="ECO:0007669"/>
    <property type="project" value="InterPro"/>
</dbReference>
<proteinExistence type="predicted"/>
<dbReference type="InterPro" id="IPR001375">
    <property type="entry name" value="Peptidase_S9_cat"/>
</dbReference>
<organism evidence="3">
    <name type="scientific">uncultured bacterium A1Q1_fos_1266</name>
    <dbReference type="NCBI Taxonomy" id="1256546"/>
    <lineage>
        <taxon>Bacteria</taxon>
        <taxon>environmental samples</taxon>
    </lineage>
</organism>
<dbReference type="GO" id="GO:0008236">
    <property type="term" value="F:serine-type peptidase activity"/>
    <property type="evidence" value="ECO:0007669"/>
    <property type="project" value="InterPro"/>
</dbReference>
<evidence type="ECO:0000313" key="3">
    <source>
        <dbReference type="EMBL" id="AGC72252.1"/>
    </source>
</evidence>
<dbReference type="EMBL" id="JX649897">
    <property type="protein sequence ID" value="AGC72252.1"/>
    <property type="molecule type" value="Genomic_DNA"/>
</dbReference>